<keyword evidence="2" id="KW-1185">Reference proteome</keyword>
<protein>
    <submittedName>
        <fullName evidence="1">Uncharacterized protein</fullName>
    </submittedName>
</protein>
<evidence type="ECO:0000313" key="2">
    <source>
        <dbReference type="Proteomes" id="UP001217089"/>
    </source>
</evidence>
<dbReference type="Proteomes" id="UP001217089">
    <property type="component" value="Unassembled WGS sequence"/>
</dbReference>
<evidence type="ECO:0000313" key="1">
    <source>
        <dbReference type="EMBL" id="KAJ8302875.1"/>
    </source>
</evidence>
<organism evidence="1 2">
    <name type="scientific">Tegillarca granosa</name>
    <name type="common">Malaysian cockle</name>
    <name type="synonym">Anadara granosa</name>
    <dbReference type="NCBI Taxonomy" id="220873"/>
    <lineage>
        <taxon>Eukaryota</taxon>
        <taxon>Metazoa</taxon>
        <taxon>Spiralia</taxon>
        <taxon>Lophotrochozoa</taxon>
        <taxon>Mollusca</taxon>
        <taxon>Bivalvia</taxon>
        <taxon>Autobranchia</taxon>
        <taxon>Pteriomorphia</taxon>
        <taxon>Arcoida</taxon>
        <taxon>Arcoidea</taxon>
        <taxon>Arcidae</taxon>
        <taxon>Tegillarca</taxon>
    </lineage>
</organism>
<dbReference type="EMBL" id="JARBDR010000917">
    <property type="protein sequence ID" value="KAJ8302875.1"/>
    <property type="molecule type" value="Genomic_DNA"/>
</dbReference>
<reference evidence="1 2" key="1">
    <citation type="submission" date="2022-12" db="EMBL/GenBank/DDBJ databases">
        <title>Chromosome-level genome of Tegillarca granosa.</title>
        <authorList>
            <person name="Kim J."/>
        </authorList>
    </citation>
    <scope>NUCLEOTIDE SEQUENCE [LARGE SCALE GENOMIC DNA]</scope>
    <source>
        <strain evidence="1">Teg-2019</strain>
        <tissue evidence="1">Adductor muscle</tissue>
    </source>
</reference>
<gene>
    <name evidence="1" type="ORF">KUTeg_019271</name>
</gene>
<name>A0ABQ9EH58_TEGGR</name>
<comment type="caution">
    <text evidence="1">The sequence shown here is derived from an EMBL/GenBank/DDBJ whole genome shotgun (WGS) entry which is preliminary data.</text>
</comment>
<sequence length="90" mass="9975">MKERRLIALEQVVHFLIALSGSAYNKGDMVQHIGWFSEKSAEYYSRLPILHNSGCVASNMAKTSGQADIFEAQYKDVGDLSNLKCAFTSS</sequence>
<proteinExistence type="predicted"/>
<accession>A0ABQ9EH58</accession>